<evidence type="ECO:0000259" key="2">
    <source>
        <dbReference type="Pfam" id="PF01433"/>
    </source>
</evidence>
<dbReference type="EMBL" id="VTUX01000001">
    <property type="protein sequence ID" value="KAA1194333.1"/>
    <property type="molecule type" value="Genomic_DNA"/>
</dbReference>
<evidence type="ECO:0000256" key="1">
    <source>
        <dbReference type="SAM" id="SignalP"/>
    </source>
</evidence>
<name>A0A5B0X521_9GAMM</name>
<dbReference type="GO" id="GO:0070006">
    <property type="term" value="F:metalloaminopeptidase activity"/>
    <property type="evidence" value="ECO:0007669"/>
    <property type="project" value="TreeGrafter"/>
</dbReference>
<dbReference type="SUPFAM" id="SSF55486">
    <property type="entry name" value="Metalloproteases ('zincins'), catalytic domain"/>
    <property type="match status" value="1"/>
</dbReference>
<evidence type="ECO:0000313" key="4">
    <source>
        <dbReference type="Proteomes" id="UP000323708"/>
    </source>
</evidence>
<keyword evidence="1" id="KW-0732">Signal</keyword>
<evidence type="ECO:0000313" key="3">
    <source>
        <dbReference type="EMBL" id="KAA1194333.1"/>
    </source>
</evidence>
<dbReference type="GO" id="GO:0005737">
    <property type="term" value="C:cytoplasm"/>
    <property type="evidence" value="ECO:0007669"/>
    <property type="project" value="TreeGrafter"/>
</dbReference>
<feature type="chain" id="PRO_5022980707" evidence="1">
    <location>
        <begin position="27"/>
        <end position="541"/>
    </location>
</feature>
<dbReference type="CDD" id="cd09604">
    <property type="entry name" value="M1_APN_like"/>
    <property type="match status" value="1"/>
</dbReference>
<dbReference type="PANTHER" id="PTHR11533:SF174">
    <property type="entry name" value="PUROMYCIN-SENSITIVE AMINOPEPTIDASE-RELATED"/>
    <property type="match status" value="1"/>
</dbReference>
<proteinExistence type="predicted"/>
<feature type="domain" description="Peptidase M1 membrane alanine aminopeptidase" evidence="2">
    <location>
        <begin position="344"/>
        <end position="524"/>
    </location>
</feature>
<dbReference type="GO" id="GO:0008270">
    <property type="term" value="F:zinc ion binding"/>
    <property type="evidence" value="ECO:0007669"/>
    <property type="project" value="InterPro"/>
</dbReference>
<dbReference type="GO" id="GO:0005615">
    <property type="term" value="C:extracellular space"/>
    <property type="evidence" value="ECO:0007669"/>
    <property type="project" value="TreeGrafter"/>
</dbReference>
<dbReference type="Gene3D" id="1.10.390.10">
    <property type="entry name" value="Neutral Protease Domain 2"/>
    <property type="match status" value="1"/>
</dbReference>
<comment type="caution">
    <text evidence="3">The sequence shown here is derived from an EMBL/GenBank/DDBJ whole genome shotgun (WGS) entry which is preliminary data.</text>
</comment>
<dbReference type="InterPro" id="IPR027268">
    <property type="entry name" value="Peptidase_M4/M1_CTD_sf"/>
</dbReference>
<dbReference type="Proteomes" id="UP000323708">
    <property type="component" value="Unassembled WGS sequence"/>
</dbReference>
<protein>
    <submittedName>
        <fullName evidence="3">M1 family metallopeptidase</fullName>
    </submittedName>
</protein>
<dbReference type="RefSeq" id="WP_149609802.1">
    <property type="nucleotide sequence ID" value="NZ_VTUX01000001.1"/>
</dbReference>
<dbReference type="PANTHER" id="PTHR11533">
    <property type="entry name" value="PROTEASE M1 ZINC METALLOPROTEASE"/>
    <property type="match status" value="1"/>
</dbReference>
<accession>A0A5B0X521</accession>
<dbReference type="GO" id="GO:0016020">
    <property type="term" value="C:membrane"/>
    <property type="evidence" value="ECO:0007669"/>
    <property type="project" value="TreeGrafter"/>
</dbReference>
<reference evidence="3 4" key="1">
    <citation type="submission" date="2019-09" db="EMBL/GenBank/DDBJ databases">
        <authorList>
            <person name="Chen X.-Y."/>
        </authorList>
    </citation>
    <scope>NUCLEOTIDE SEQUENCE [LARGE SCALE GENOMIC DNA]</scope>
    <source>
        <strain evidence="3 4">NY5</strain>
    </source>
</reference>
<organism evidence="3 4">
    <name type="scientific">Pseudohalioglobus sediminis</name>
    <dbReference type="NCBI Taxonomy" id="2606449"/>
    <lineage>
        <taxon>Bacteria</taxon>
        <taxon>Pseudomonadati</taxon>
        <taxon>Pseudomonadota</taxon>
        <taxon>Gammaproteobacteria</taxon>
        <taxon>Cellvibrionales</taxon>
        <taxon>Halieaceae</taxon>
        <taxon>Pseudohalioglobus</taxon>
    </lineage>
</organism>
<dbReference type="InterPro" id="IPR014782">
    <property type="entry name" value="Peptidase_M1_dom"/>
</dbReference>
<sequence>MILCKLPVWRLFLSGFVCGLLSVASAAQVRNDDGTPGPDYWQQWVDYDIEVELNPANHVLSGTGRMRYHNESPVALPVIWLQLDQNRFRPGSLSLQKGKTVEQATLDYLREADPGIRNLRVRDQDGRTLQVELQDTYARVELAEALASGASIELQLEWQLNLLDRSLVKARSGYEQLPGGEAIHLAAQWFPRAAVFHDDGWHLDPFLGQGEFSLEFGNYRVAITVPADHVVAATGELLNADSVLAKEEHRRLLSARAGHPEVVSTPGREGQGRRRWEFRAEGVRDFTFATSASFYWQASAVTLGEHRVLTQVFYPRAGQHLWGRYGLDAIAHTLREFSARLFPYPWPVASMVNIAGLGMEYPMLGTNAERGMGENARWDMIGGVIHEVGHNWFPMSVNSNERRYAWLDEGLVSFVEYHVEKSWDEDFLIIYGEPENLERYRGKAYQQPLMTPADELTHRIDNAYDYAAAALNILRRDVLGPQLFDRAFAHYANSWKFKRATAEDFFRAMEAGSGRDLSAFWEEWFYSVQRDCESRVHEGCR</sequence>
<keyword evidence="4" id="KW-1185">Reference proteome</keyword>
<dbReference type="InterPro" id="IPR050344">
    <property type="entry name" value="Peptidase_M1_aminopeptidases"/>
</dbReference>
<dbReference type="Pfam" id="PF01433">
    <property type="entry name" value="Peptidase_M1"/>
    <property type="match status" value="1"/>
</dbReference>
<dbReference type="AlphaFoldDB" id="A0A5B0X521"/>
<dbReference type="GO" id="GO:0042277">
    <property type="term" value="F:peptide binding"/>
    <property type="evidence" value="ECO:0007669"/>
    <property type="project" value="TreeGrafter"/>
</dbReference>
<dbReference type="GO" id="GO:0043171">
    <property type="term" value="P:peptide catabolic process"/>
    <property type="evidence" value="ECO:0007669"/>
    <property type="project" value="TreeGrafter"/>
</dbReference>
<gene>
    <name evidence="3" type="ORF">F0M18_02570</name>
</gene>
<feature type="signal peptide" evidence="1">
    <location>
        <begin position="1"/>
        <end position="26"/>
    </location>
</feature>